<dbReference type="Proteomes" id="UP000193920">
    <property type="component" value="Unassembled WGS sequence"/>
</dbReference>
<dbReference type="AlphaFoldDB" id="A0A1Y2F1C8"/>
<accession>A0A1Y2F1C8</accession>
<feature type="signal peptide" evidence="1">
    <location>
        <begin position="1"/>
        <end position="21"/>
    </location>
</feature>
<evidence type="ECO:0000256" key="1">
    <source>
        <dbReference type="SAM" id="SignalP"/>
    </source>
</evidence>
<organism evidence="2 3">
    <name type="scientific">Neocallimastix californiae</name>
    <dbReference type="NCBI Taxonomy" id="1754190"/>
    <lineage>
        <taxon>Eukaryota</taxon>
        <taxon>Fungi</taxon>
        <taxon>Fungi incertae sedis</taxon>
        <taxon>Chytridiomycota</taxon>
        <taxon>Chytridiomycota incertae sedis</taxon>
        <taxon>Neocallimastigomycetes</taxon>
        <taxon>Neocallimastigales</taxon>
        <taxon>Neocallimastigaceae</taxon>
        <taxon>Neocallimastix</taxon>
    </lineage>
</organism>
<evidence type="ECO:0000313" key="3">
    <source>
        <dbReference type="Proteomes" id="UP000193920"/>
    </source>
</evidence>
<dbReference type="OrthoDB" id="10446340at2759"/>
<protein>
    <submittedName>
        <fullName evidence="2">Uncharacterized protein</fullName>
    </submittedName>
</protein>
<keyword evidence="3" id="KW-1185">Reference proteome</keyword>
<name>A0A1Y2F1C8_9FUNG</name>
<keyword evidence="1" id="KW-0732">Signal</keyword>
<proteinExistence type="predicted"/>
<sequence length="146" mass="17278">MSWKTFFYILFLLFIFYRILDDTDFETISLKEIIEKERNISISLDKLTFNETIQNRFKDIQTDLEIIDIINDPNPVYYHNVSGIFTDTWKLAKDEVKIIKDNETLAKIDLARGDFNFDSGSIVYNIFENKTIDSNINYIEVNIIIL</sequence>
<dbReference type="EMBL" id="MCOG01000021">
    <property type="protein sequence ID" value="ORY76765.1"/>
    <property type="molecule type" value="Genomic_DNA"/>
</dbReference>
<evidence type="ECO:0000313" key="2">
    <source>
        <dbReference type="EMBL" id="ORY76765.1"/>
    </source>
</evidence>
<feature type="chain" id="PRO_5010998761" evidence="1">
    <location>
        <begin position="22"/>
        <end position="146"/>
    </location>
</feature>
<gene>
    <name evidence="2" type="ORF">LY90DRAFT_501632</name>
</gene>
<reference evidence="2 3" key="1">
    <citation type="submission" date="2016-08" db="EMBL/GenBank/DDBJ databases">
        <title>A Parts List for Fungal Cellulosomes Revealed by Comparative Genomics.</title>
        <authorList>
            <consortium name="DOE Joint Genome Institute"/>
            <person name="Haitjema C.H."/>
            <person name="Gilmore S.P."/>
            <person name="Henske J.K."/>
            <person name="Solomon K.V."/>
            <person name="De Groot R."/>
            <person name="Kuo A."/>
            <person name="Mondo S.J."/>
            <person name="Salamov A.A."/>
            <person name="Labutti K."/>
            <person name="Zhao Z."/>
            <person name="Chiniquy J."/>
            <person name="Barry K."/>
            <person name="Brewer H.M."/>
            <person name="Purvine S.O."/>
            <person name="Wright A.T."/>
            <person name="Boxma B."/>
            <person name="Van Alen T."/>
            <person name="Hackstein J.H."/>
            <person name="Baker S.E."/>
            <person name="Grigoriev I.V."/>
            <person name="O'Malley M.A."/>
        </authorList>
    </citation>
    <scope>NUCLEOTIDE SEQUENCE [LARGE SCALE GENOMIC DNA]</scope>
    <source>
        <strain evidence="2 3">G1</strain>
    </source>
</reference>
<comment type="caution">
    <text evidence="2">The sequence shown here is derived from an EMBL/GenBank/DDBJ whole genome shotgun (WGS) entry which is preliminary data.</text>
</comment>